<organism evidence="3">
    <name type="scientific">Argas monolakensis</name>
    <name type="common">Mono lake bird tick</name>
    <dbReference type="NCBI Taxonomy" id="34602"/>
    <lineage>
        <taxon>Eukaryota</taxon>
        <taxon>Metazoa</taxon>
        <taxon>Ecdysozoa</taxon>
        <taxon>Arthropoda</taxon>
        <taxon>Chelicerata</taxon>
        <taxon>Arachnida</taxon>
        <taxon>Acari</taxon>
        <taxon>Parasitiformes</taxon>
        <taxon>Ixodida</taxon>
        <taxon>Ixodoidea</taxon>
        <taxon>Argasidae</taxon>
        <taxon>Argasinae</taxon>
        <taxon>Argas</taxon>
    </lineage>
</organism>
<feature type="compositionally biased region" description="Pro residues" evidence="1">
    <location>
        <begin position="56"/>
        <end position="79"/>
    </location>
</feature>
<keyword evidence="2" id="KW-0732">Signal</keyword>
<evidence type="ECO:0000256" key="1">
    <source>
        <dbReference type="SAM" id="MobiDB-lite"/>
    </source>
</evidence>
<feature type="region of interest" description="Disordered" evidence="1">
    <location>
        <begin position="42"/>
        <end position="79"/>
    </location>
</feature>
<protein>
    <submittedName>
        <fullName evidence="3">Proline-rich protein</fullName>
    </submittedName>
</protein>
<proteinExistence type="evidence at transcript level"/>
<accession>Q09JY4</accession>
<evidence type="ECO:0000313" key="3">
    <source>
        <dbReference type="EMBL" id="ABI52629.1"/>
    </source>
</evidence>
<dbReference type="EMBL" id="DQ886712">
    <property type="protein sequence ID" value="ABI52629.1"/>
    <property type="molecule type" value="mRNA"/>
</dbReference>
<sequence>MIFPLIFVFVAVASLRTEAAVLSNGNPIAVAVQPGQMAVQLGNRPMNNGLLQPQQPQQPPPRVVNPVNQPPPNPRLSIW</sequence>
<name>Q09JY4_ARGMO</name>
<feature type="signal peptide" evidence="2">
    <location>
        <begin position="1"/>
        <end position="19"/>
    </location>
</feature>
<feature type="chain" id="PRO_5004167792" evidence="2">
    <location>
        <begin position="20"/>
        <end position="79"/>
    </location>
</feature>
<evidence type="ECO:0000256" key="2">
    <source>
        <dbReference type="SAM" id="SignalP"/>
    </source>
</evidence>
<dbReference type="AlphaFoldDB" id="Q09JY4"/>
<reference evidence="3" key="1">
    <citation type="journal article" date="2008" name="Insect Biochem. Mol. Biol.">
        <title>Comparative sialomics between hard and soft ticks: implications for the evolution of blood-feeding behavior.</title>
        <authorList>
            <person name="Mans B.J."/>
            <person name="Andersen J.F."/>
            <person name="Francischetti I.M."/>
            <person name="Valenzuela J.G."/>
            <person name="Schwan T.G."/>
            <person name="Pham V.M."/>
            <person name="Garfield M.K."/>
            <person name="Hammer C.H."/>
            <person name="Ribeiro J.M."/>
        </authorList>
    </citation>
    <scope>NUCLEOTIDE SEQUENCE</scope>
    <source>
        <strain evidence="3">AM-5</strain>
        <tissue evidence="3">Adult salivary gland</tissue>
    </source>
</reference>